<evidence type="ECO:0008006" key="4">
    <source>
        <dbReference type="Google" id="ProtNLM"/>
    </source>
</evidence>
<evidence type="ECO:0000313" key="2">
    <source>
        <dbReference type="EMBL" id="AYQ93254.1"/>
    </source>
</evidence>
<organism evidence="2 3">
    <name type="scientific">Lactobacillus phage BH1</name>
    <dbReference type="NCBI Taxonomy" id="1932007"/>
    <lineage>
        <taxon>Viruses</taxon>
        <taxon>Duplodnaviria</taxon>
        <taxon>Heunggongvirae</taxon>
        <taxon>Uroviricota</taxon>
        <taxon>Caudoviricetes</taxon>
        <taxon>Behunavirus</taxon>
        <taxon>Behunavirus BH1</taxon>
    </lineage>
</organism>
<protein>
    <recommendedName>
        <fullName evidence="4">DNA replication protein</fullName>
    </recommendedName>
</protein>
<accession>A0A3G3LKP9</accession>
<dbReference type="Proteomes" id="UP000274453">
    <property type="component" value="Segment"/>
</dbReference>
<gene>
    <name evidence="2" type="ORF">BVL67_00039</name>
</gene>
<proteinExistence type="predicted"/>
<feature type="compositionally biased region" description="Basic and acidic residues" evidence="1">
    <location>
        <begin position="136"/>
        <end position="158"/>
    </location>
</feature>
<sequence length="265" mass="31128">MADGGWIKSFRRSVGSLPWSSGDLFKLWHLCLYKASFDDRHITFNGMVVPLNRGQFVTGRTAMRDQMNDGVKPAQQVNSSFVWRGLKKFEKAGMLNISSNPKYSVITIINWDKYQESEQLPNSYRTATEQQTDTNKNYKNEKNEKKEDSQHSRKREYADDSPEMIEAVYLWSKIKGNNPEHRKPNLQSWADDIRKMHELDHRPFDKIHKMIDWCQFDSFWQTNILSASKLRSKYDTMAAQANRKFSSGRRLEHKETKENWGYGVD</sequence>
<keyword evidence="3" id="KW-1185">Reference proteome</keyword>
<dbReference type="EMBL" id="MH983004">
    <property type="protein sequence ID" value="AYQ93254.1"/>
    <property type="molecule type" value="Genomic_DNA"/>
</dbReference>
<reference evidence="2 3" key="1">
    <citation type="submission" date="2018-09" db="EMBL/GenBank/DDBJ databases">
        <title>Molecular characterization of bacteriophage BH1 orginated from probiotic Lactobacillus rhamnosus Pen.</title>
        <authorList>
            <person name="Jarocki P."/>
            <person name="Podlesny M."/>
            <person name="Komon-Janczara E."/>
            <person name="Kholiavskyi O."/>
            <person name="Targonski Z."/>
        </authorList>
    </citation>
    <scope>NUCLEOTIDE SEQUENCE [LARGE SCALE GENOMIC DNA]</scope>
</reference>
<evidence type="ECO:0000313" key="3">
    <source>
        <dbReference type="Proteomes" id="UP000274453"/>
    </source>
</evidence>
<feature type="compositionally biased region" description="Polar residues" evidence="1">
    <location>
        <begin position="120"/>
        <end position="134"/>
    </location>
</feature>
<name>A0A3G3LKP9_9CAUD</name>
<feature type="region of interest" description="Disordered" evidence="1">
    <location>
        <begin position="120"/>
        <end position="159"/>
    </location>
</feature>
<evidence type="ECO:0000256" key="1">
    <source>
        <dbReference type="SAM" id="MobiDB-lite"/>
    </source>
</evidence>